<reference evidence="7" key="2">
    <citation type="submission" date="2025-09" db="UniProtKB">
        <authorList>
            <consortium name="Ensembl"/>
        </authorList>
    </citation>
    <scope>IDENTIFICATION</scope>
</reference>
<feature type="domain" description="Helicase ATP-binding" evidence="6">
    <location>
        <begin position="278"/>
        <end position="444"/>
    </location>
</feature>
<evidence type="ECO:0000256" key="1">
    <source>
        <dbReference type="ARBA" id="ARBA00005446"/>
    </source>
</evidence>
<dbReference type="GO" id="GO:0043138">
    <property type="term" value="F:3'-5' DNA helicase activity"/>
    <property type="evidence" value="ECO:0007669"/>
    <property type="project" value="TreeGrafter"/>
</dbReference>
<dbReference type="GO" id="GO:0000724">
    <property type="term" value="P:double-strand break repair via homologous recombination"/>
    <property type="evidence" value="ECO:0007669"/>
    <property type="project" value="TreeGrafter"/>
</dbReference>
<dbReference type="GO" id="GO:0005524">
    <property type="term" value="F:ATP binding"/>
    <property type="evidence" value="ECO:0007669"/>
    <property type="project" value="InterPro"/>
</dbReference>
<dbReference type="GO" id="GO:0008408">
    <property type="term" value="F:3'-5' exonuclease activity"/>
    <property type="evidence" value="ECO:0007669"/>
    <property type="project" value="InterPro"/>
</dbReference>
<dbReference type="Pfam" id="PF00270">
    <property type="entry name" value="DEAD"/>
    <property type="match status" value="1"/>
</dbReference>
<keyword evidence="2" id="KW-0378">Hydrolase</keyword>
<dbReference type="InterPro" id="IPR004589">
    <property type="entry name" value="DNA_helicase_ATP-dep_RecQ"/>
</dbReference>
<dbReference type="InterPro" id="IPR012337">
    <property type="entry name" value="RNaseH-like_sf"/>
</dbReference>
<dbReference type="GO" id="GO:0005737">
    <property type="term" value="C:cytoplasm"/>
    <property type="evidence" value="ECO:0007669"/>
    <property type="project" value="TreeGrafter"/>
</dbReference>
<dbReference type="GO" id="GO:0005694">
    <property type="term" value="C:chromosome"/>
    <property type="evidence" value="ECO:0007669"/>
    <property type="project" value="TreeGrafter"/>
</dbReference>
<dbReference type="SMART" id="SM00474">
    <property type="entry name" value="35EXOc"/>
    <property type="match status" value="1"/>
</dbReference>
<evidence type="ECO:0000256" key="4">
    <source>
        <dbReference type="ARBA" id="ARBA00023235"/>
    </source>
</evidence>
<keyword evidence="3" id="KW-0347">Helicase</keyword>
<dbReference type="CDD" id="cd06141">
    <property type="entry name" value="WRN_exo"/>
    <property type="match status" value="1"/>
</dbReference>
<dbReference type="GO" id="GO:0003676">
    <property type="term" value="F:nucleic acid binding"/>
    <property type="evidence" value="ECO:0007669"/>
    <property type="project" value="InterPro"/>
</dbReference>
<accession>A0A670Z6U8</accession>
<dbReference type="PANTHER" id="PTHR13710:SF120">
    <property type="entry name" value="BIFUNCTIONAL 3'-5' EXONUCLEASE_ATP-DEPENDENT HELICASE WRN"/>
    <property type="match status" value="1"/>
</dbReference>
<evidence type="ECO:0000256" key="3">
    <source>
        <dbReference type="ARBA" id="ARBA00022806"/>
    </source>
</evidence>
<evidence type="ECO:0000313" key="8">
    <source>
        <dbReference type="Proteomes" id="UP000472273"/>
    </source>
</evidence>
<keyword evidence="3" id="KW-0547">Nucleotide-binding</keyword>
<dbReference type="Proteomes" id="UP000472273">
    <property type="component" value="Unplaced"/>
</dbReference>
<dbReference type="SUPFAM" id="SSF52540">
    <property type="entry name" value="P-loop containing nucleoside triphosphate hydrolases"/>
    <property type="match status" value="2"/>
</dbReference>
<dbReference type="InterPro" id="IPR014001">
    <property type="entry name" value="Helicase_ATP-bd"/>
</dbReference>
<dbReference type="InterPro" id="IPR027417">
    <property type="entry name" value="P-loop_NTPase"/>
</dbReference>
<dbReference type="FunFam" id="3.40.50.300:FF:000941">
    <property type="entry name" value="Werner syndrome RecQ like helicase"/>
    <property type="match status" value="1"/>
</dbReference>
<dbReference type="SUPFAM" id="SSF53098">
    <property type="entry name" value="Ribonuclease H-like"/>
    <property type="match status" value="1"/>
</dbReference>
<evidence type="ECO:0000256" key="5">
    <source>
        <dbReference type="SAM" id="MobiDB-lite"/>
    </source>
</evidence>
<dbReference type="GO" id="GO:0009378">
    <property type="term" value="F:four-way junction helicase activity"/>
    <property type="evidence" value="ECO:0007669"/>
    <property type="project" value="TreeGrafter"/>
</dbReference>
<organism evidence="7 8">
    <name type="scientific">Pseudonaja textilis</name>
    <name type="common">Eastern brown snake</name>
    <dbReference type="NCBI Taxonomy" id="8673"/>
    <lineage>
        <taxon>Eukaryota</taxon>
        <taxon>Metazoa</taxon>
        <taxon>Chordata</taxon>
        <taxon>Craniata</taxon>
        <taxon>Vertebrata</taxon>
        <taxon>Euteleostomi</taxon>
        <taxon>Lepidosauria</taxon>
        <taxon>Squamata</taxon>
        <taxon>Bifurcata</taxon>
        <taxon>Unidentata</taxon>
        <taxon>Episquamata</taxon>
        <taxon>Toxicofera</taxon>
        <taxon>Serpentes</taxon>
        <taxon>Colubroidea</taxon>
        <taxon>Elapidae</taxon>
        <taxon>Hydrophiinae</taxon>
        <taxon>Pseudonaja</taxon>
    </lineage>
</organism>
<dbReference type="InterPro" id="IPR002562">
    <property type="entry name" value="3'-5'_exonuclease_dom"/>
</dbReference>
<dbReference type="InterPro" id="IPR011545">
    <property type="entry name" value="DEAD/DEAH_box_helicase_dom"/>
</dbReference>
<evidence type="ECO:0000259" key="6">
    <source>
        <dbReference type="PROSITE" id="PS51192"/>
    </source>
</evidence>
<gene>
    <name evidence="7" type="primary">WRN</name>
</gene>
<dbReference type="PANTHER" id="PTHR13710">
    <property type="entry name" value="DNA HELICASE RECQ FAMILY MEMBER"/>
    <property type="match status" value="1"/>
</dbReference>
<proteinExistence type="inferred from homology"/>
<dbReference type="NCBIfam" id="TIGR00614">
    <property type="entry name" value="recQ_fam"/>
    <property type="match status" value="1"/>
</dbReference>
<dbReference type="InterPro" id="IPR036397">
    <property type="entry name" value="RNaseH_sf"/>
</dbReference>
<keyword evidence="3" id="KW-0067">ATP-binding</keyword>
<keyword evidence="4" id="KW-0413">Isomerase</keyword>
<sequence>SNMNSPSNKLPLWMTEPNSEDTKNSFQPSVLEDNLPFLEYNGSIIYSYNSNDCSLLSEDILITLPAGSVLGFDIEWPAIYTKGKEGKVALVQLCESETKCYLFHISSMTNFPVGLKRLLEDNTIRKAGVGIEGDKWKLMRDFEIKLENLVDLADLANEKLKCKEIWSLNGLVKHLFHKQLVKDKLVRCGNWECFPLTEEQKLYAATDAYVCTKQLVFFLGYIKFENFALAYFLDYISYFCFLPPKDSSFPKPSSEQIACLKMYFGHSSFKPVQWKVISSVLQERRDNLVVMATGYGKSLCFQFPPVCTGGTGVVISPLISLMEDQVLQLKMSGVPACLLGSAQSKNIREEIKAGQYRVVYLTPEFCSGNLLWLQQIDKAIGITLIAVDEAHCISEWGHDFRNSFRSLGLLKKNLPKVPIVALTATASSSIRKDIIDCLNLRTPHITCTSFDRPNLYLEVRRKSGNIIQDLLQFLILKDKSTYEFEGPTIVYCPSRKTTEQVAAELRKLNLVCGIYHAGMGIKARRDVHHKFMRDEIQVWNNFICYLV</sequence>
<dbReference type="GO" id="GO:0000723">
    <property type="term" value="P:telomere maintenance"/>
    <property type="evidence" value="ECO:0007669"/>
    <property type="project" value="TreeGrafter"/>
</dbReference>
<dbReference type="PROSITE" id="PS51192">
    <property type="entry name" value="HELICASE_ATP_BIND_1"/>
    <property type="match status" value="1"/>
</dbReference>
<dbReference type="Ensembl" id="ENSPTXT00000018090.1">
    <property type="protein sequence ID" value="ENSPTXP00000017563.1"/>
    <property type="gene ID" value="ENSPTXG00000012058.1"/>
</dbReference>
<dbReference type="Gene3D" id="3.40.50.300">
    <property type="entry name" value="P-loop containing nucleotide triphosphate hydrolases"/>
    <property type="match status" value="2"/>
</dbReference>
<keyword evidence="8" id="KW-1185">Reference proteome</keyword>
<dbReference type="GeneTree" id="ENSGT00940000159168"/>
<evidence type="ECO:0000256" key="2">
    <source>
        <dbReference type="ARBA" id="ARBA00022801"/>
    </source>
</evidence>
<reference evidence="7" key="1">
    <citation type="submission" date="2025-08" db="UniProtKB">
        <authorList>
            <consortium name="Ensembl"/>
        </authorList>
    </citation>
    <scope>IDENTIFICATION</scope>
</reference>
<protein>
    <submittedName>
        <fullName evidence="7">WRN RecQ like helicase</fullName>
    </submittedName>
</protein>
<dbReference type="Gene3D" id="3.30.420.10">
    <property type="entry name" value="Ribonuclease H-like superfamily/Ribonuclease H"/>
    <property type="match status" value="1"/>
</dbReference>
<dbReference type="AlphaFoldDB" id="A0A670Z6U8"/>
<dbReference type="GO" id="GO:0005654">
    <property type="term" value="C:nucleoplasm"/>
    <property type="evidence" value="ECO:0007669"/>
    <property type="project" value="TreeGrafter"/>
</dbReference>
<name>A0A670Z6U8_PSETE</name>
<dbReference type="Pfam" id="PF01612">
    <property type="entry name" value="DNA_pol_A_exo1"/>
    <property type="match status" value="1"/>
</dbReference>
<feature type="region of interest" description="Disordered" evidence="5">
    <location>
        <begin position="1"/>
        <end position="26"/>
    </location>
</feature>
<evidence type="ECO:0000313" key="7">
    <source>
        <dbReference type="Ensembl" id="ENSPTXP00000017563.1"/>
    </source>
</evidence>
<comment type="similarity">
    <text evidence="1">Belongs to the helicase family. RecQ subfamily.</text>
</comment>
<dbReference type="SMART" id="SM00487">
    <property type="entry name" value="DEXDc"/>
    <property type="match status" value="1"/>
</dbReference>